<proteinExistence type="predicted"/>
<dbReference type="Gene3D" id="3.30.420.10">
    <property type="entry name" value="Ribonuclease H-like superfamily/Ribonuclease H"/>
    <property type="match status" value="1"/>
</dbReference>
<dbReference type="InterPro" id="IPR036397">
    <property type="entry name" value="RNaseH_sf"/>
</dbReference>
<organism evidence="2">
    <name type="scientific">Magallana gigas</name>
    <name type="common">Pacific oyster</name>
    <name type="synonym">Crassostrea gigas</name>
    <dbReference type="NCBI Taxonomy" id="29159"/>
    <lineage>
        <taxon>Eukaryota</taxon>
        <taxon>Metazoa</taxon>
        <taxon>Spiralia</taxon>
        <taxon>Lophotrochozoa</taxon>
        <taxon>Mollusca</taxon>
        <taxon>Bivalvia</taxon>
        <taxon>Autobranchia</taxon>
        <taxon>Pteriomorphia</taxon>
        <taxon>Ostreida</taxon>
        <taxon>Ostreoidea</taxon>
        <taxon>Ostreidae</taxon>
        <taxon>Magallana</taxon>
    </lineage>
</organism>
<sequence>MARHNVKFCKLSKAERLKRLTKAREARWKENQSSQASCNAPISDIPFPYVDHANSPLDVQPVVSQQEEVKSEDVDELRWRCGRRIVELGMINGGFGESHVNGLLSSLNIPTITQSTLKSREREITPPLHKMAEDSCNKHLREEISMSDGNLTAGFDGAWQKRGTGRAYNSLTGFASLIGNKTKKCIGISVRGKRCRICEHAEKKGKHNCSRNWCGSAKSMEPAIACDMLHGIKDQWGRVQTLVMDNDSTTIARVKATVYPAITKKSDSNHTRKGFTGSLVELGNTYKVLKNNRVRSHIERCFMYCVKQISGNSTKLADNLNKKVPHLYSEHSECGIWCKSDKTNYKPKNLPYGKPLSDQSLRIALESLMNKYRKLMNLFYGGSESLKTRVFATVCQKNEGYSYVSEIGLEESVDLEDISMPKSVCLQRRQFIVFDLETTGLVLTYIGSVLKHKGKSVESLPASDGLQRFLQFLSQFPDTILLGHNIQNFDLPVLIHQLFKYNLLKALQAAESCSEADRRNL</sequence>
<dbReference type="HOGENOM" id="CLU_523016_0_0_1"/>
<dbReference type="InParanoid" id="K1QDB7"/>
<dbReference type="Pfam" id="PF20700">
    <property type="entry name" value="Mutator"/>
    <property type="match status" value="1"/>
</dbReference>
<name>K1QDB7_MAGGI</name>
<gene>
    <name evidence="2" type="ORF">CGI_10008463</name>
</gene>
<evidence type="ECO:0000259" key="1">
    <source>
        <dbReference type="Pfam" id="PF20700"/>
    </source>
</evidence>
<dbReference type="EMBL" id="JH818730">
    <property type="protein sequence ID" value="EKC19491.1"/>
    <property type="molecule type" value="Genomic_DNA"/>
</dbReference>
<feature type="domain" description="Mutator-like transposase" evidence="1">
    <location>
        <begin position="72"/>
        <end position="338"/>
    </location>
</feature>
<accession>K1QDB7</accession>
<reference evidence="2" key="1">
    <citation type="journal article" date="2012" name="Nature">
        <title>The oyster genome reveals stress adaptation and complexity of shell formation.</title>
        <authorList>
            <person name="Zhang G."/>
            <person name="Fang X."/>
            <person name="Guo X."/>
            <person name="Li L."/>
            <person name="Luo R."/>
            <person name="Xu F."/>
            <person name="Yang P."/>
            <person name="Zhang L."/>
            <person name="Wang X."/>
            <person name="Qi H."/>
            <person name="Xiong Z."/>
            <person name="Que H."/>
            <person name="Xie Y."/>
            <person name="Holland P.W."/>
            <person name="Paps J."/>
            <person name="Zhu Y."/>
            <person name="Wu F."/>
            <person name="Chen Y."/>
            <person name="Wang J."/>
            <person name="Peng C."/>
            <person name="Meng J."/>
            <person name="Yang L."/>
            <person name="Liu J."/>
            <person name="Wen B."/>
            <person name="Zhang N."/>
            <person name="Huang Z."/>
            <person name="Zhu Q."/>
            <person name="Feng Y."/>
            <person name="Mount A."/>
            <person name="Hedgecock D."/>
            <person name="Xu Z."/>
            <person name="Liu Y."/>
            <person name="Domazet-Loso T."/>
            <person name="Du Y."/>
            <person name="Sun X."/>
            <person name="Zhang S."/>
            <person name="Liu B."/>
            <person name="Cheng P."/>
            <person name="Jiang X."/>
            <person name="Li J."/>
            <person name="Fan D."/>
            <person name="Wang W."/>
            <person name="Fu W."/>
            <person name="Wang T."/>
            <person name="Wang B."/>
            <person name="Zhang J."/>
            <person name="Peng Z."/>
            <person name="Li Y."/>
            <person name="Li N."/>
            <person name="Wang J."/>
            <person name="Chen M."/>
            <person name="He Y."/>
            <person name="Tan F."/>
            <person name="Song X."/>
            <person name="Zheng Q."/>
            <person name="Huang R."/>
            <person name="Yang H."/>
            <person name="Du X."/>
            <person name="Chen L."/>
            <person name="Yang M."/>
            <person name="Gaffney P.M."/>
            <person name="Wang S."/>
            <person name="Luo L."/>
            <person name="She Z."/>
            <person name="Ming Y."/>
            <person name="Huang W."/>
            <person name="Zhang S."/>
            <person name="Huang B."/>
            <person name="Zhang Y."/>
            <person name="Qu T."/>
            <person name="Ni P."/>
            <person name="Miao G."/>
            <person name="Wang J."/>
            <person name="Wang Q."/>
            <person name="Steinberg C.E."/>
            <person name="Wang H."/>
            <person name="Li N."/>
            <person name="Qian L."/>
            <person name="Zhang G."/>
            <person name="Li Y."/>
            <person name="Yang H."/>
            <person name="Liu X."/>
            <person name="Wang J."/>
            <person name="Yin Y."/>
            <person name="Wang J."/>
        </authorList>
    </citation>
    <scope>NUCLEOTIDE SEQUENCE [LARGE SCALE GENOMIC DNA]</scope>
    <source>
        <strain evidence="2">05x7-T-G4-1.051#20</strain>
    </source>
</reference>
<dbReference type="InterPro" id="IPR012337">
    <property type="entry name" value="RNaseH-like_sf"/>
</dbReference>
<protein>
    <recommendedName>
        <fullName evidence="1">Mutator-like transposase domain-containing protein</fullName>
    </recommendedName>
</protein>
<dbReference type="SUPFAM" id="SSF53098">
    <property type="entry name" value="Ribonuclease H-like"/>
    <property type="match status" value="1"/>
</dbReference>
<evidence type="ECO:0000313" key="2">
    <source>
        <dbReference type="EMBL" id="EKC19491.1"/>
    </source>
</evidence>
<dbReference type="InterPro" id="IPR049012">
    <property type="entry name" value="Mutator_transp_dom"/>
</dbReference>
<dbReference type="AlphaFoldDB" id="K1QDB7"/>
<dbReference type="GO" id="GO:0003676">
    <property type="term" value="F:nucleic acid binding"/>
    <property type="evidence" value="ECO:0007669"/>
    <property type="project" value="InterPro"/>
</dbReference>